<gene>
    <name evidence="2" type="ORF">SAMN05421738_102157</name>
</gene>
<feature type="transmembrane region" description="Helical" evidence="1">
    <location>
        <begin position="6"/>
        <end position="24"/>
    </location>
</feature>
<reference evidence="3" key="1">
    <citation type="submission" date="2016-10" db="EMBL/GenBank/DDBJ databases">
        <authorList>
            <person name="Varghese N."/>
            <person name="Submissions S."/>
        </authorList>
    </citation>
    <scope>NUCLEOTIDE SEQUENCE [LARGE SCALE GENOMIC DNA]</scope>
    <source>
        <strain evidence="3">XJ109</strain>
    </source>
</reference>
<organism evidence="2 3">
    <name type="scientific">Algoriella xinjiangensis</name>
    <dbReference type="NCBI Taxonomy" id="684065"/>
    <lineage>
        <taxon>Bacteria</taxon>
        <taxon>Pseudomonadati</taxon>
        <taxon>Bacteroidota</taxon>
        <taxon>Flavobacteriia</taxon>
        <taxon>Flavobacteriales</taxon>
        <taxon>Weeksellaceae</taxon>
        <taxon>Algoriella</taxon>
    </lineage>
</organism>
<evidence type="ECO:0000256" key="1">
    <source>
        <dbReference type="SAM" id="Phobius"/>
    </source>
</evidence>
<keyword evidence="1" id="KW-1133">Transmembrane helix</keyword>
<dbReference type="RefSeq" id="WP_092906172.1">
    <property type="nucleotide sequence ID" value="NZ_FOUZ01000002.1"/>
</dbReference>
<dbReference type="EMBL" id="FOUZ01000002">
    <property type="protein sequence ID" value="SFM74716.1"/>
    <property type="molecule type" value="Genomic_DNA"/>
</dbReference>
<feature type="transmembrane region" description="Helical" evidence="1">
    <location>
        <begin position="109"/>
        <end position="128"/>
    </location>
</feature>
<proteinExistence type="predicted"/>
<protein>
    <recommendedName>
        <fullName evidence="4">DUF3592 domain-containing protein</fullName>
    </recommendedName>
</protein>
<dbReference type="OrthoDB" id="1502712at2"/>
<dbReference type="AlphaFoldDB" id="A0A1I4TDF9"/>
<sequence>MNKYFIKNQLIITLFFAALSAYLIKNYIDNSENLNHNNKKEIVISEKNCGIHNGAYSISFLYNDKRYNSKILGDQCLDLKIGDKYELFYFKKNDEFVDYHSFKHSKKGIIFSVIIFILSLMPYKYIFIKK</sequence>
<name>A0A1I4TDF9_9FLAO</name>
<dbReference type="STRING" id="684065.SAMN05421738_102157"/>
<keyword evidence="1" id="KW-0472">Membrane</keyword>
<evidence type="ECO:0000313" key="3">
    <source>
        <dbReference type="Proteomes" id="UP000199149"/>
    </source>
</evidence>
<keyword evidence="3" id="KW-1185">Reference proteome</keyword>
<dbReference type="Proteomes" id="UP000199149">
    <property type="component" value="Unassembled WGS sequence"/>
</dbReference>
<accession>A0A1I4TDF9</accession>
<keyword evidence="1" id="KW-0812">Transmembrane</keyword>
<evidence type="ECO:0008006" key="4">
    <source>
        <dbReference type="Google" id="ProtNLM"/>
    </source>
</evidence>
<evidence type="ECO:0000313" key="2">
    <source>
        <dbReference type="EMBL" id="SFM74716.1"/>
    </source>
</evidence>